<organism evidence="2 3">
    <name type="scientific">Fraxinus pennsylvanica</name>
    <dbReference type="NCBI Taxonomy" id="56036"/>
    <lineage>
        <taxon>Eukaryota</taxon>
        <taxon>Viridiplantae</taxon>
        <taxon>Streptophyta</taxon>
        <taxon>Embryophyta</taxon>
        <taxon>Tracheophyta</taxon>
        <taxon>Spermatophyta</taxon>
        <taxon>Magnoliopsida</taxon>
        <taxon>eudicotyledons</taxon>
        <taxon>Gunneridae</taxon>
        <taxon>Pentapetalae</taxon>
        <taxon>asterids</taxon>
        <taxon>lamiids</taxon>
        <taxon>Lamiales</taxon>
        <taxon>Oleaceae</taxon>
        <taxon>Oleeae</taxon>
        <taxon>Fraxinus</taxon>
    </lineage>
</organism>
<sequence>MVLDEKPRHFFPGNSFYFPLTQKLMEHCLIPNNFNWANDNYSQFFIIVFKYFHHVIFMHYYVFYKFIPFGRPIPVQSPDIPLPRKYQMIPLVPFVHLTL</sequence>
<feature type="transmembrane region" description="Helical" evidence="1">
    <location>
        <begin position="41"/>
        <end position="63"/>
    </location>
</feature>
<evidence type="ECO:0000256" key="1">
    <source>
        <dbReference type="SAM" id="Phobius"/>
    </source>
</evidence>
<evidence type="ECO:0000313" key="3">
    <source>
        <dbReference type="Proteomes" id="UP000834106"/>
    </source>
</evidence>
<gene>
    <name evidence="2" type="ORF">FPE_LOCUS1516</name>
</gene>
<accession>A0AAD1YND0</accession>
<protein>
    <submittedName>
        <fullName evidence="2">Uncharacterized protein</fullName>
    </submittedName>
</protein>
<name>A0AAD1YND0_9LAMI</name>
<keyword evidence="1" id="KW-0812">Transmembrane</keyword>
<keyword evidence="1" id="KW-1133">Transmembrane helix</keyword>
<dbReference type="AlphaFoldDB" id="A0AAD1YND0"/>
<reference evidence="2" key="1">
    <citation type="submission" date="2023-05" db="EMBL/GenBank/DDBJ databases">
        <authorList>
            <person name="Huff M."/>
        </authorList>
    </citation>
    <scope>NUCLEOTIDE SEQUENCE</scope>
</reference>
<evidence type="ECO:0000313" key="2">
    <source>
        <dbReference type="EMBL" id="CAI9754085.1"/>
    </source>
</evidence>
<dbReference type="Proteomes" id="UP000834106">
    <property type="component" value="Chromosome 1"/>
</dbReference>
<keyword evidence="3" id="KW-1185">Reference proteome</keyword>
<proteinExistence type="predicted"/>
<dbReference type="EMBL" id="OU503036">
    <property type="protein sequence ID" value="CAI9754085.1"/>
    <property type="molecule type" value="Genomic_DNA"/>
</dbReference>
<keyword evidence="1" id="KW-0472">Membrane</keyword>